<evidence type="ECO:0000256" key="7">
    <source>
        <dbReference type="ARBA" id="ARBA00023136"/>
    </source>
</evidence>
<dbReference type="PANTHER" id="PTHR21461:SF40">
    <property type="entry name" value="GLYCOSYLTRANSFERASE FAMILY 92 PROTEIN"/>
    <property type="match status" value="1"/>
</dbReference>
<reference evidence="10" key="1">
    <citation type="submission" date="2021-05" db="EMBL/GenBank/DDBJ databases">
        <authorList>
            <person name="Alioto T."/>
            <person name="Alioto T."/>
            <person name="Gomez Garrido J."/>
        </authorList>
    </citation>
    <scope>NUCLEOTIDE SEQUENCE</scope>
</reference>
<organism evidence="10">
    <name type="scientific">Cacopsylla melanoneura</name>
    <dbReference type="NCBI Taxonomy" id="428564"/>
    <lineage>
        <taxon>Eukaryota</taxon>
        <taxon>Metazoa</taxon>
        <taxon>Ecdysozoa</taxon>
        <taxon>Arthropoda</taxon>
        <taxon>Hexapoda</taxon>
        <taxon>Insecta</taxon>
        <taxon>Pterygota</taxon>
        <taxon>Neoptera</taxon>
        <taxon>Paraneoptera</taxon>
        <taxon>Hemiptera</taxon>
        <taxon>Sternorrhyncha</taxon>
        <taxon>Psylloidea</taxon>
        <taxon>Psyllidae</taxon>
        <taxon>Psyllinae</taxon>
        <taxon>Cacopsylla</taxon>
    </lineage>
</organism>
<keyword evidence="5 8" id="KW-0812">Transmembrane</keyword>
<feature type="compositionally biased region" description="Polar residues" evidence="9">
    <location>
        <begin position="317"/>
        <end position="343"/>
    </location>
</feature>
<evidence type="ECO:0000256" key="6">
    <source>
        <dbReference type="ARBA" id="ARBA00022989"/>
    </source>
</evidence>
<accession>A0A8D8YVW7</accession>
<proteinExistence type="inferred from homology"/>
<evidence type="ECO:0000256" key="9">
    <source>
        <dbReference type="SAM" id="MobiDB-lite"/>
    </source>
</evidence>
<evidence type="ECO:0000256" key="3">
    <source>
        <dbReference type="ARBA" id="ARBA00022676"/>
    </source>
</evidence>
<feature type="compositionally biased region" description="Basic and acidic residues" evidence="9">
    <location>
        <begin position="381"/>
        <end position="393"/>
    </location>
</feature>
<evidence type="ECO:0000256" key="2">
    <source>
        <dbReference type="ARBA" id="ARBA00007647"/>
    </source>
</evidence>
<dbReference type="GO" id="GO:0016020">
    <property type="term" value="C:membrane"/>
    <property type="evidence" value="ECO:0007669"/>
    <property type="project" value="UniProtKB-SubCell"/>
</dbReference>
<keyword evidence="6 8" id="KW-1133">Transmembrane helix</keyword>
<feature type="region of interest" description="Disordered" evidence="9">
    <location>
        <begin position="364"/>
        <end position="405"/>
    </location>
</feature>
<dbReference type="Pfam" id="PF01697">
    <property type="entry name" value="Glyco_transf_92"/>
    <property type="match status" value="2"/>
</dbReference>
<dbReference type="EC" id="2.4.1.-" evidence="8"/>
<evidence type="ECO:0000256" key="5">
    <source>
        <dbReference type="ARBA" id="ARBA00022692"/>
    </source>
</evidence>
<evidence type="ECO:0000256" key="8">
    <source>
        <dbReference type="RuleBase" id="RU366017"/>
    </source>
</evidence>
<dbReference type="InterPro" id="IPR008166">
    <property type="entry name" value="Glyco_transf_92"/>
</dbReference>
<name>A0A8D8YVW7_9HEMI</name>
<sequence length="644" mass="74977">MASRHMRDLLSKREKRTRERKNLSFIIVIMFFVIFCVIVLTEILVMEDRNKNKPMSFFSSHSRRSGPEYEDRQVVYEDAELYKDIVDASRFQTSSKSSSASKSQSVLPSRGNLTAKDAVWQTVPGTRFKFYVYSAHYDDRKSRLIRVIGASKTRATEKVWCRFWYTANVSKVVAAKTKVIRENWNMKYSAIFIFCPLEFNVTLPQSLSIVHKLKLPIRNLLIVRDNKGQMESEDYQGQSYREPPPERMVVCVKPLHFTYDKVLQLLEFLELNKLLGADHVNFYINSVSPAVQCILNQYKNTSHDVNEKDSSHDDVSPSKTGSQSNAQAHNQWKGSLHGTQSQFKEDLQSNTHNQWKNGLYNAQSQSKEDLQSNTHNQWKSGLHDAQSKEDSHDAYSQPNTGSKARSHPFVSTYEWHLNMISQKEIRTEGLFSALNDCLYRNMYLYSYIMFIDLDEFIVPKNNTTLVELISWLSKHLSTHSIGSYSFQNAFFYLQWPNDDSIDLGNRFESSLVSISKTKRKLKLHPHKQRSKYIIRPEHVVEVGNHFVWEFIPGHGSLNVPQNTVILHHYRICQVFFIHLQHKTSSFFSLPGILHHYRICEFGGNDCIKQKHVEDRTAHRYKTQLVANVEAVYDRLKQRCELDVF</sequence>
<dbReference type="AlphaFoldDB" id="A0A8D8YVW7"/>
<feature type="compositionally biased region" description="Polar residues" evidence="9">
    <location>
        <begin position="364"/>
        <end position="379"/>
    </location>
</feature>
<feature type="region of interest" description="Disordered" evidence="9">
    <location>
        <begin position="303"/>
        <end position="343"/>
    </location>
</feature>
<dbReference type="EMBL" id="HBUF01396893">
    <property type="protein sequence ID" value="CAG6735789.1"/>
    <property type="molecule type" value="Transcribed_RNA"/>
</dbReference>
<feature type="compositionally biased region" description="Basic and acidic residues" evidence="9">
    <location>
        <begin position="303"/>
        <end position="316"/>
    </location>
</feature>
<protein>
    <recommendedName>
        <fullName evidence="8">Glycosyltransferase family 92 protein</fullName>
        <ecNumber evidence="8">2.4.1.-</ecNumber>
    </recommendedName>
</protein>
<comment type="subcellular location">
    <subcellularLocation>
        <location evidence="1">Membrane</location>
        <topology evidence="1">Single-pass membrane protein</topology>
    </subcellularLocation>
</comment>
<keyword evidence="3 8" id="KW-0328">Glycosyltransferase</keyword>
<feature type="compositionally biased region" description="Polar residues" evidence="9">
    <location>
        <begin position="394"/>
        <end position="403"/>
    </location>
</feature>
<keyword evidence="4 8" id="KW-0808">Transferase</keyword>
<feature type="transmembrane region" description="Helical" evidence="8">
    <location>
        <begin position="21"/>
        <end position="46"/>
    </location>
</feature>
<comment type="similarity">
    <text evidence="2 8">Belongs to the glycosyltransferase 92 family.</text>
</comment>
<evidence type="ECO:0000256" key="4">
    <source>
        <dbReference type="ARBA" id="ARBA00022679"/>
    </source>
</evidence>
<dbReference type="PANTHER" id="PTHR21461">
    <property type="entry name" value="GLYCOSYLTRANSFERASE FAMILY 92 PROTEIN"/>
    <property type="match status" value="1"/>
</dbReference>
<dbReference type="GO" id="GO:0016757">
    <property type="term" value="F:glycosyltransferase activity"/>
    <property type="evidence" value="ECO:0007669"/>
    <property type="project" value="UniProtKB-UniRule"/>
</dbReference>
<keyword evidence="7 8" id="KW-0472">Membrane</keyword>
<evidence type="ECO:0000313" key="10">
    <source>
        <dbReference type="EMBL" id="CAG6735789.1"/>
    </source>
</evidence>
<dbReference type="GO" id="GO:0005737">
    <property type="term" value="C:cytoplasm"/>
    <property type="evidence" value="ECO:0007669"/>
    <property type="project" value="TreeGrafter"/>
</dbReference>
<evidence type="ECO:0000256" key="1">
    <source>
        <dbReference type="ARBA" id="ARBA00004167"/>
    </source>
</evidence>